<reference evidence="1" key="1">
    <citation type="submission" date="2019-08" db="EMBL/GenBank/DDBJ databases">
        <authorList>
            <person name="Kucharzyk K."/>
            <person name="Murdoch R.W."/>
            <person name="Higgins S."/>
            <person name="Loffler F."/>
        </authorList>
    </citation>
    <scope>NUCLEOTIDE SEQUENCE</scope>
</reference>
<accession>A0A645ET27</accession>
<comment type="caution">
    <text evidence="1">The sequence shown here is derived from an EMBL/GenBank/DDBJ whole genome shotgun (WGS) entry which is preliminary data.</text>
</comment>
<evidence type="ECO:0000313" key="1">
    <source>
        <dbReference type="EMBL" id="MPN05175.1"/>
    </source>
</evidence>
<proteinExistence type="predicted"/>
<protein>
    <submittedName>
        <fullName evidence="1">Uncharacterized protein</fullName>
    </submittedName>
</protein>
<dbReference type="EMBL" id="VSSQ01051089">
    <property type="protein sequence ID" value="MPN05175.1"/>
    <property type="molecule type" value="Genomic_DNA"/>
</dbReference>
<sequence>MREHVRNAVGLRQQFRIVPAHALRLQRQPVAAPLLHMAVEQLGCAIEVFRKLQFGQIENELRQLRWRRKMVCREGIEVGGGEHNNDLSDWDSTRTQGCLSSSRAMMSCCTSLAPS</sequence>
<organism evidence="1">
    <name type="scientific">bioreactor metagenome</name>
    <dbReference type="NCBI Taxonomy" id="1076179"/>
    <lineage>
        <taxon>unclassified sequences</taxon>
        <taxon>metagenomes</taxon>
        <taxon>ecological metagenomes</taxon>
    </lineage>
</organism>
<dbReference type="AlphaFoldDB" id="A0A645ET27"/>
<name>A0A645ET27_9ZZZZ</name>
<gene>
    <name evidence="1" type="ORF">SDC9_152425</name>
</gene>